<accession>A0A557SSX9</accession>
<dbReference type="Proteomes" id="UP000315289">
    <property type="component" value="Unassembled WGS sequence"/>
</dbReference>
<protein>
    <submittedName>
        <fullName evidence="1">Uncharacterized protein</fullName>
    </submittedName>
</protein>
<dbReference type="AlphaFoldDB" id="A0A557SSX9"/>
<gene>
    <name evidence="1" type="ORF">NARC_130058</name>
</gene>
<reference evidence="1 2" key="1">
    <citation type="journal article" date="2019" name="Front. Microbiol.">
        <title>Ammonia Oxidation by the Arctic Terrestrial Thaumarchaeote Candidatus Nitrosocosmicus arcticus Is Stimulated by Increasing Temperatures.</title>
        <authorList>
            <person name="Alves R.J.E."/>
            <person name="Kerou M."/>
            <person name="Zappe A."/>
            <person name="Bittner R."/>
            <person name="Abby S.S."/>
            <person name="Schmidt H.A."/>
            <person name="Pfeifer K."/>
            <person name="Schleper C."/>
        </authorList>
    </citation>
    <scope>NUCLEOTIDE SEQUENCE [LARGE SCALE GENOMIC DNA]</scope>
    <source>
        <strain evidence="1 2">Kfb</strain>
    </source>
</reference>
<proteinExistence type="predicted"/>
<comment type="caution">
    <text evidence="1">The sequence shown here is derived from an EMBL/GenBank/DDBJ whole genome shotgun (WGS) entry which is preliminary data.</text>
</comment>
<keyword evidence="2" id="KW-1185">Reference proteome</keyword>
<evidence type="ECO:0000313" key="2">
    <source>
        <dbReference type="Proteomes" id="UP000315289"/>
    </source>
</evidence>
<sequence>MIKSTNISYIPANLNSGHLLTQYVFNLYIRYDYRCHTSIIGNFIS</sequence>
<name>A0A557SSX9_9ARCH</name>
<dbReference type="EMBL" id="VOAH01000013">
    <property type="protein sequence ID" value="TVP39719.1"/>
    <property type="molecule type" value="Genomic_DNA"/>
</dbReference>
<evidence type="ECO:0000313" key="1">
    <source>
        <dbReference type="EMBL" id="TVP39719.1"/>
    </source>
</evidence>
<organism evidence="1 2">
    <name type="scientific">Candidatus Nitrosocosmicus arcticus</name>
    <dbReference type="NCBI Taxonomy" id="2035267"/>
    <lineage>
        <taxon>Archaea</taxon>
        <taxon>Nitrososphaerota</taxon>
        <taxon>Nitrososphaeria</taxon>
        <taxon>Nitrososphaerales</taxon>
        <taxon>Nitrososphaeraceae</taxon>
        <taxon>Candidatus Nitrosocosmicus</taxon>
    </lineage>
</organism>